<dbReference type="EMBL" id="CP089982">
    <property type="protein sequence ID" value="WXA91546.1"/>
    <property type="molecule type" value="Genomic_DNA"/>
</dbReference>
<evidence type="ECO:0000313" key="3">
    <source>
        <dbReference type="EMBL" id="WXA91546.1"/>
    </source>
</evidence>
<accession>A0ABZ2JYJ6</accession>
<dbReference type="Proteomes" id="UP001379533">
    <property type="component" value="Chromosome"/>
</dbReference>
<dbReference type="RefSeq" id="WP_394842166.1">
    <property type="nucleotide sequence ID" value="NZ_CP089982.1"/>
</dbReference>
<reference evidence="3 4" key="1">
    <citation type="submission" date="2021-12" db="EMBL/GenBank/DDBJ databases">
        <title>Discovery of the Pendulisporaceae a myxobacterial family with distinct sporulation behavior and unique specialized metabolism.</title>
        <authorList>
            <person name="Garcia R."/>
            <person name="Popoff A."/>
            <person name="Bader C.D."/>
            <person name="Loehr J."/>
            <person name="Walesch S."/>
            <person name="Walt C."/>
            <person name="Boldt J."/>
            <person name="Bunk B."/>
            <person name="Haeckl F.J.F.P.J."/>
            <person name="Gunesch A.P."/>
            <person name="Birkelbach J."/>
            <person name="Nuebel U."/>
            <person name="Pietschmann T."/>
            <person name="Bach T."/>
            <person name="Mueller R."/>
        </authorList>
    </citation>
    <scope>NUCLEOTIDE SEQUENCE [LARGE SCALE GENOMIC DNA]</scope>
    <source>
        <strain evidence="3 4">MSr12523</strain>
    </source>
</reference>
<feature type="signal peptide" evidence="2">
    <location>
        <begin position="1"/>
        <end position="28"/>
    </location>
</feature>
<gene>
    <name evidence="3" type="ORF">LZC95_34445</name>
</gene>
<feature type="chain" id="PRO_5046370875" description="Lipoprotein" evidence="2">
    <location>
        <begin position="29"/>
        <end position="91"/>
    </location>
</feature>
<protein>
    <recommendedName>
        <fullName evidence="5">Lipoprotein</fullName>
    </recommendedName>
</protein>
<evidence type="ECO:0000256" key="2">
    <source>
        <dbReference type="SAM" id="SignalP"/>
    </source>
</evidence>
<evidence type="ECO:0008006" key="5">
    <source>
        <dbReference type="Google" id="ProtNLM"/>
    </source>
</evidence>
<keyword evidence="2" id="KW-0732">Signal</keyword>
<organism evidence="3 4">
    <name type="scientific">Pendulispora brunnea</name>
    <dbReference type="NCBI Taxonomy" id="2905690"/>
    <lineage>
        <taxon>Bacteria</taxon>
        <taxon>Pseudomonadati</taxon>
        <taxon>Myxococcota</taxon>
        <taxon>Myxococcia</taxon>
        <taxon>Myxococcales</taxon>
        <taxon>Sorangiineae</taxon>
        <taxon>Pendulisporaceae</taxon>
        <taxon>Pendulispora</taxon>
    </lineage>
</organism>
<name>A0ABZ2JYJ6_9BACT</name>
<proteinExistence type="predicted"/>
<dbReference type="PROSITE" id="PS51257">
    <property type="entry name" value="PROKAR_LIPOPROTEIN"/>
    <property type="match status" value="1"/>
</dbReference>
<evidence type="ECO:0000313" key="4">
    <source>
        <dbReference type="Proteomes" id="UP001379533"/>
    </source>
</evidence>
<feature type="region of interest" description="Disordered" evidence="1">
    <location>
        <begin position="70"/>
        <end position="91"/>
    </location>
</feature>
<keyword evidence="4" id="KW-1185">Reference proteome</keyword>
<sequence>MRAKALAALMTALFLGLLGGCFSSTAKAGENCNSDFSGPKECEDGYFCDSHSWTCKPDYYNSWYPPPVQDAGATDADSGSSSVADGGNCRD</sequence>
<evidence type="ECO:0000256" key="1">
    <source>
        <dbReference type="SAM" id="MobiDB-lite"/>
    </source>
</evidence>